<keyword evidence="2" id="KW-1185">Reference proteome</keyword>
<protein>
    <submittedName>
        <fullName evidence="1">Uncharacterized protein</fullName>
    </submittedName>
</protein>
<dbReference type="EMBL" id="JABSTQ010009160">
    <property type="protein sequence ID" value="KAG0432359.1"/>
    <property type="molecule type" value="Genomic_DNA"/>
</dbReference>
<accession>A0AC60QE63</accession>
<evidence type="ECO:0000313" key="1">
    <source>
        <dbReference type="EMBL" id="KAG0432359.1"/>
    </source>
</evidence>
<dbReference type="Proteomes" id="UP000805193">
    <property type="component" value="Unassembled WGS sequence"/>
</dbReference>
<name>A0AC60QE63_IXOPE</name>
<proteinExistence type="predicted"/>
<comment type="caution">
    <text evidence="1">The sequence shown here is derived from an EMBL/GenBank/DDBJ whole genome shotgun (WGS) entry which is preliminary data.</text>
</comment>
<organism evidence="1 2">
    <name type="scientific">Ixodes persulcatus</name>
    <name type="common">Taiga tick</name>
    <dbReference type="NCBI Taxonomy" id="34615"/>
    <lineage>
        <taxon>Eukaryota</taxon>
        <taxon>Metazoa</taxon>
        <taxon>Ecdysozoa</taxon>
        <taxon>Arthropoda</taxon>
        <taxon>Chelicerata</taxon>
        <taxon>Arachnida</taxon>
        <taxon>Acari</taxon>
        <taxon>Parasitiformes</taxon>
        <taxon>Ixodida</taxon>
        <taxon>Ixodoidea</taxon>
        <taxon>Ixodidae</taxon>
        <taxon>Ixodinae</taxon>
        <taxon>Ixodes</taxon>
    </lineage>
</organism>
<reference evidence="1 2" key="1">
    <citation type="journal article" date="2020" name="Cell">
        <title>Large-Scale Comparative Analyses of Tick Genomes Elucidate Their Genetic Diversity and Vector Capacities.</title>
        <authorList>
            <consortium name="Tick Genome and Microbiome Consortium (TIGMIC)"/>
            <person name="Jia N."/>
            <person name="Wang J."/>
            <person name="Shi W."/>
            <person name="Du L."/>
            <person name="Sun Y."/>
            <person name="Zhan W."/>
            <person name="Jiang J.F."/>
            <person name="Wang Q."/>
            <person name="Zhang B."/>
            <person name="Ji P."/>
            <person name="Bell-Sakyi L."/>
            <person name="Cui X.M."/>
            <person name="Yuan T.T."/>
            <person name="Jiang B.G."/>
            <person name="Yang W.F."/>
            <person name="Lam T.T."/>
            <person name="Chang Q.C."/>
            <person name="Ding S.J."/>
            <person name="Wang X.J."/>
            <person name="Zhu J.G."/>
            <person name="Ruan X.D."/>
            <person name="Zhao L."/>
            <person name="Wei J.T."/>
            <person name="Ye R.Z."/>
            <person name="Que T.C."/>
            <person name="Du C.H."/>
            <person name="Zhou Y.H."/>
            <person name="Cheng J.X."/>
            <person name="Dai P.F."/>
            <person name="Guo W.B."/>
            <person name="Han X.H."/>
            <person name="Huang E.J."/>
            <person name="Li L.F."/>
            <person name="Wei W."/>
            <person name="Gao Y.C."/>
            <person name="Liu J.Z."/>
            <person name="Shao H.Z."/>
            <person name="Wang X."/>
            <person name="Wang C.C."/>
            <person name="Yang T.C."/>
            <person name="Huo Q.B."/>
            <person name="Li W."/>
            <person name="Chen H.Y."/>
            <person name="Chen S.E."/>
            <person name="Zhou L.G."/>
            <person name="Ni X.B."/>
            <person name="Tian J.H."/>
            <person name="Sheng Y."/>
            <person name="Liu T."/>
            <person name="Pan Y.S."/>
            <person name="Xia L.Y."/>
            <person name="Li J."/>
            <person name="Zhao F."/>
            <person name="Cao W.C."/>
        </authorList>
    </citation>
    <scope>NUCLEOTIDE SEQUENCE [LARGE SCALE GENOMIC DNA]</scope>
    <source>
        <strain evidence="1">Iper-2018</strain>
    </source>
</reference>
<evidence type="ECO:0000313" key="2">
    <source>
        <dbReference type="Proteomes" id="UP000805193"/>
    </source>
</evidence>
<sequence length="636" mass="71118">MVENGCLGESERLGKVSLEQTMRNVKVVVDTSTSNGHVEANHNGNVRIDGISVEWKNLTFHTKIGKERKSLVSNLSGVARPGTLTAIMGSSGAGKTTLLNILTGFYDDSYEGEVQVNGYVRDRQLFNRQSCYVMQEDRLLPVLTVQEALAMSVDLRLPTLTEREKANVVQRSVREWGLTQCCHTRTENLSGGEKKRLAIAQELVSNPAVIFLDEPTSGLDNVSSLMCVQVLKGLARNGHTVICSLQAPSAKLFSHFDMLYMLSEGCCIYNGHVSNLLGFLSQHHLNCPEYHNPADYIAEVAAGAHGNHAGKLASHFTLPPPPPTASDARTTELETKYGGRIMSTQEKKKVYSAHSCKVSQFYQFRILLKRCWLSTTRNRVAAPLRFAGYVAFAILLIALFYDIGRKATMVIHTAKMYFTVIAILYFQSLIPTVILFPIEVLVLLRENRNSWYSINTYYLANYLAELPFLTVPVIMFIGLIYYPTAQPLEVWRAAGVMLFSVQLASVVQSMGLMVSAVAKLQTAVYVAIPVVSPSFIFGGFCVQDQLLQPWVRWLTSLSPCNYAYHGILLSVYGYDREPLDCDDDFLCLYEHPEDFLEFTGSSGKKLHVLSLALLLFDFVFRLLALVLLRWRLSKRE</sequence>
<gene>
    <name evidence="1" type="ORF">HPB47_020939</name>
</gene>